<sequence>MSDAGNSVRFDAVSPPRGSQQQHANGGDRVAASEILKQLGSIRQKIGEYTQKTSALEETVRKKKDGVIESKIKDQIEKTVENITEEQDLVPRVQSENNRQKLKWITEQMKKQLEAMERVWKRLRARKTTQKLEEFRQERDKTKHTKERGERIYQGAM</sequence>
<reference evidence="2 3" key="1">
    <citation type="submission" date="2023-11" db="EMBL/GenBank/DDBJ databases">
        <title>Halocaridina rubra genome assembly.</title>
        <authorList>
            <person name="Smith C."/>
        </authorList>
    </citation>
    <scope>NUCLEOTIDE SEQUENCE [LARGE SCALE GENOMIC DNA]</scope>
    <source>
        <strain evidence="2">EP-1</strain>
        <tissue evidence="2">Whole</tissue>
    </source>
</reference>
<dbReference type="AlphaFoldDB" id="A0AAN9AHR4"/>
<protein>
    <submittedName>
        <fullName evidence="2">Uncharacterized protein</fullName>
    </submittedName>
</protein>
<feature type="region of interest" description="Disordered" evidence="1">
    <location>
        <begin position="134"/>
        <end position="157"/>
    </location>
</feature>
<gene>
    <name evidence="2" type="ORF">SK128_017429</name>
</gene>
<accession>A0AAN9AHR4</accession>
<feature type="region of interest" description="Disordered" evidence="1">
    <location>
        <begin position="1"/>
        <end position="30"/>
    </location>
</feature>
<dbReference type="Proteomes" id="UP001381693">
    <property type="component" value="Unassembled WGS sequence"/>
</dbReference>
<keyword evidence="3" id="KW-1185">Reference proteome</keyword>
<dbReference type="EMBL" id="JAXCGZ010000016">
    <property type="protein sequence ID" value="KAK7087044.1"/>
    <property type="molecule type" value="Genomic_DNA"/>
</dbReference>
<comment type="caution">
    <text evidence="2">The sequence shown here is derived from an EMBL/GenBank/DDBJ whole genome shotgun (WGS) entry which is preliminary data.</text>
</comment>
<feature type="compositionally biased region" description="Basic and acidic residues" evidence="1">
    <location>
        <begin position="134"/>
        <end position="151"/>
    </location>
</feature>
<proteinExistence type="predicted"/>
<evidence type="ECO:0000256" key="1">
    <source>
        <dbReference type="SAM" id="MobiDB-lite"/>
    </source>
</evidence>
<evidence type="ECO:0000313" key="3">
    <source>
        <dbReference type="Proteomes" id="UP001381693"/>
    </source>
</evidence>
<evidence type="ECO:0000313" key="2">
    <source>
        <dbReference type="EMBL" id="KAK7087044.1"/>
    </source>
</evidence>
<organism evidence="2 3">
    <name type="scientific">Halocaridina rubra</name>
    <name type="common">Hawaiian red shrimp</name>
    <dbReference type="NCBI Taxonomy" id="373956"/>
    <lineage>
        <taxon>Eukaryota</taxon>
        <taxon>Metazoa</taxon>
        <taxon>Ecdysozoa</taxon>
        <taxon>Arthropoda</taxon>
        <taxon>Crustacea</taxon>
        <taxon>Multicrustacea</taxon>
        <taxon>Malacostraca</taxon>
        <taxon>Eumalacostraca</taxon>
        <taxon>Eucarida</taxon>
        <taxon>Decapoda</taxon>
        <taxon>Pleocyemata</taxon>
        <taxon>Caridea</taxon>
        <taxon>Atyoidea</taxon>
        <taxon>Atyidae</taxon>
        <taxon>Halocaridina</taxon>
    </lineage>
</organism>
<name>A0AAN9AHR4_HALRR</name>